<evidence type="ECO:0000256" key="5">
    <source>
        <dbReference type="ARBA" id="ARBA00023136"/>
    </source>
</evidence>
<protein>
    <recommendedName>
        <fullName evidence="11">ABC transporter permease</fullName>
    </recommendedName>
</protein>
<name>A0A266QBI0_9GAMM</name>
<feature type="domain" description="MacB-like periplasmic core" evidence="8">
    <location>
        <begin position="20"/>
        <end position="247"/>
    </location>
</feature>
<feature type="domain" description="ABC3 transporter permease C-terminal" evidence="7">
    <location>
        <begin position="300"/>
        <end position="417"/>
    </location>
</feature>
<evidence type="ECO:0000256" key="4">
    <source>
        <dbReference type="ARBA" id="ARBA00022989"/>
    </source>
</evidence>
<keyword evidence="4 6" id="KW-1133">Transmembrane helix</keyword>
<keyword evidence="2" id="KW-1003">Cell membrane</keyword>
<evidence type="ECO:0000256" key="2">
    <source>
        <dbReference type="ARBA" id="ARBA00022475"/>
    </source>
</evidence>
<comment type="subcellular location">
    <subcellularLocation>
        <location evidence="1">Cell membrane</location>
        <topology evidence="1">Multi-pass membrane protein</topology>
    </subcellularLocation>
</comment>
<dbReference type="PANTHER" id="PTHR30572:SF18">
    <property type="entry name" value="ABC-TYPE MACROLIDE FAMILY EXPORT SYSTEM PERMEASE COMPONENT 2"/>
    <property type="match status" value="1"/>
</dbReference>
<dbReference type="GO" id="GO:0005886">
    <property type="term" value="C:plasma membrane"/>
    <property type="evidence" value="ECO:0007669"/>
    <property type="project" value="UniProtKB-SubCell"/>
</dbReference>
<evidence type="ECO:0000256" key="3">
    <source>
        <dbReference type="ARBA" id="ARBA00022692"/>
    </source>
</evidence>
<evidence type="ECO:0008006" key="11">
    <source>
        <dbReference type="Google" id="ProtNLM"/>
    </source>
</evidence>
<dbReference type="InterPro" id="IPR025857">
    <property type="entry name" value="MacB_PCD"/>
</dbReference>
<dbReference type="InterPro" id="IPR050250">
    <property type="entry name" value="Macrolide_Exporter_MacB"/>
</dbReference>
<dbReference type="RefSeq" id="WP_094984687.1">
    <property type="nucleotide sequence ID" value="NZ_NHNI01000001.1"/>
</dbReference>
<organism evidence="9 10">
    <name type="scientific">Cellvibrio mixtus</name>
    <dbReference type="NCBI Taxonomy" id="39650"/>
    <lineage>
        <taxon>Bacteria</taxon>
        <taxon>Pseudomonadati</taxon>
        <taxon>Pseudomonadota</taxon>
        <taxon>Gammaproteobacteria</taxon>
        <taxon>Cellvibrionales</taxon>
        <taxon>Cellvibrionaceae</taxon>
        <taxon>Cellvibrio</taxon>
    </lineage>
</organism>
<evidence type="ECO:0000259" key="8">
    <source>
        <dbReference type="Pfam" id="PF12704"/>
    </source>
</evidence>
<keyword evidence="10" id="KW-1185">Reference proteome</keyword>
<sequence length="832" mass="92635">MFKHYVIVAIRNLLRNKINSAIKIIGLGLGLAAVLTVIIVNYSELTWDAFWQDADQIYLVRSETRIGNRQEVWDVISENRYPQLRASLNDQLWMTKIESSNTELSIVRDNEPVAFPTPVAITQVDPDFLIIFQPHVLTGDLSAFAQQPDVAAISQTVATQIFGQENPLGKILQFRLQPTIVQQQSGEQSALQQVRIIAVVAIDNPRSQIRPAIFFPRLHNPPMPTDQGAFMREVYVKAKNKLDSSYMEALLNKASEASLSADEQENKYSPVKYSLMSIAERHMNDNTSGGNRTRVIVLSLLGIVILIVAIGNFISLGLAGYVARQKEVALRRMQGAGIWQLLSQYWLENLVYVAAAFLLALIICELYMPHLAGLLQFPLVGGIFVSPVLAIICTAMVLLVSLFIACYPALYFSRINPAIILRANRSTETPASIITRKILLLVQFVALVSLVIGLVAIHIQLKLLNQYQPGYKAEGIVMFIGQGNTGLGKTQRETLKQALTKIPGFVAAASPMGDIPGRNEHTMEVSAMVNDELREHRVIYDWIADADYFETYGIQLIAGAKENIITSLNKPLSREQSGPSFDAILCRATATALGFASPQEALGQTIDTFKQPGVAHSPSAKIIGVVENVHIGDHRKSPMDCMYMTLNTIGVGGMPFAMSFDHELSTLEIEEIKNLWTNAAGTAPHHWLFANSLADRYRNEQRLQLFMSGFALVALMIGLLGIYGITALNTQKRAREIALRKLHGAKKWQIIRLLNRDFSLIVMLANVIAWPMATYAVKKWLENFHQHFSLMLWLPVFCITALAISLVVVWFTVTLHTLSIGRLRPAEVLRDE</sequence>
<keyword evidence="3 6" id="KW-0812">Transmembrane</keyword>
<comment type="caution">
    <text evidence="9">The sequence shown here is derived from an EMBL/GenBank/DDBJ whole genome shotgun (WGS) entry which is preliminary data.</text>
</comment>
<feature type="transmembrane region" description="Helical" evidence="6">
    <location>
        <begin position="350"/>
        <end position="368"/>
    </location>
</feature>
<dbReference type="AlphaFoldDB" id="A0A266QBI0"/>
<dbReference type="Pfam" id="PF12704">
    <property type="entry name" value="MacB_PCD"/>
    <property type="match status" value="1"/>
</dbReference>
<dbReference type="PANTHER" id="PTHR30572">
    <property type="entry name" value="MEMBRANE COMPONENT OF TRANSPORTER-RELATED"/>
    <property type="match status" value="1"/>
</dbReference>
<evidence type="ECO:0000313" key="9">
    <source>
        <dbReference type="EMBL" id="OZY87227.1"/>
    </source>
</evidence>
<reference evidence="10" key="1">
    <citation type="submission" date="2017-05" db="EMBL/GenBank/DDBJ databases">
        <authorList>
            <person name="Barney B.M."/>
        </authorList>
    </citation>
    <scope>NUCLEOTIDE SEQUENCE [LARGE SCALE GENOMIC DNA]</scope>
    <source>
        <strain evidence="10">PSBB022</strain>
    </source>
</reference>
<feature type="transmembrane region" description="Helical" evidence="6">
    <location>
        <begin position="790"/>
        <end position="815"/>
    </location>
</feature>
<feature type="transmembrane region" description="Helical" evidence="6">
    <location>
        <begin position="295"/>
        <end position="323"/>
    </location>
</feature>
<dbReference type="Proteomes" id="UP000216101">
    <property type="component" value="Unassembled WGS sequence"/>
</dbReference>
<accession>A0A266QBI0</accession>
<feature type="domain" description="ABC3 transporter permease C-terminal" evidence="7">
    <location>
        <begin position="710"/>
        <end position="822"/>
    </location>
</feature>
<dbReference type="EMBL" id="NHNI01000001">
    <property type="protein sequence ID" value="OZY87227.1"/>
    <property type="molecule type" value="Genomic_DNA"/>
</dbReference>
<evidence type="ECO:0000259" key="7">
    <source>
        <dbReference type="Pfam" id="PF02687"/>
    </source>
</evidence>
<evidence type="ECO:0000256" key="6">
    <source>
        <dbReference type="SAM" id="Phobius"/>
    </source>
</evidence>
<evidence type="ECO:0000313" key="10">
    <source>
        <dbReference type="Proteomes" id="UP000216101"/>
    </source>
</evidence>
<keyword evidence="5 6" id="KW-0472">Membrane</keyword>
<dbReference type="InterPro" id="IPR003838">
    <property type="entry name" value="ABC3_permease_C"/>
</dbReference>
<evidence type="ECO:0000256" key="1">
    <source>
        <dbReference type="ARBA" id="ARBA00004651"/>
    </source>
</evidence>
<feature type="transmembrane region" description="Helical" evidence="6">
    <location>
        <begin position="388"/>
        <end position="412"/>
    </location>
</feature>
<feature type="transmembrane region" description="Helical" evidence="6">
    <location>
        <begin position="705"/>
        <end position="729"/>
    </location>
</feature>
<feature type="transmembrane region" description="Helical" evidence="6">
    <location>
        <begin position="21"/>
        <end position="42"/>
    </location>
</feature>
<dbReference type="GO" id="GO:0022857">
    <property type="term" value="F:transmembrane transporter activity"/>
    <property type="evidence" value="ECO:0007669"/>
    <property type="project" value="TreeGrafter"/>
</dbReference>
<feature type="transmembrane region" description="Helical" evidence="6">
    <location>
        <begin position="438"/>
        <end position="459"/>
    </location>
</feature>
<feature type="transmembrane region" description="Helical" evidence="6">
    <location>
        <begin position="750"/>
        <end position="770"/>
    </location>
</feature>
<dbReference type="Pfam" id="PF02687">
    <property type="entry name" value="FtsX"/>
    <property type="match status" value="2"/>
</dbReference>
<proteinExistence type="predicted"/>
<gene>
    <name evidence="9" type="ORF">CBP51_09665</name>
</gene>